<name>A0A1M5R2Z7_9FLAO</name>
<evidence type="ECO:0000313" key="2">
    <source>
        <dbReference type="Proteomes" id="UP000184020"/>
    </source>
</evidence>
<gene>
    <name evidence="1" type="ORF">SAMN05444372_1239</name>
</gene>
<sequence length="43" mass="5145">MTIVQVQHLNYLINIIYLFYSKSDFINGVSKITYNMNRYKGLK</sequence>
<evidence type="ECO:0000313" key="1">
    <source>
        <dbReference type="EMBL" id="SHH20476.1"/>
    </source>
</evidence>
<dbReference type="Proteomes" id="UP000184020">
    <property type="component" value="Unassembled WGS sequence"/>
</dbReference>
<protein>
    <submittedName>
        <fullName evidence="1">Uncharacterized protein</fullName>
    </submittedName>
</protein>
<dbReference type="EMBL" id="FQWF01000023">
    <property type="protein sequence ID" value="SHH20476.1"/>
    <property type="molecule type" value="Genomic_DNA"/>
</dbReference>
<organism evidence="1 2">
    <name type="scientific">Flavobacterium micromati</name>
    <dbReference type="NCBI Taxonomy" id="229205"/>
    <lineage>
        <taxon>Bacteria</taxon>
        <taxon>Pseudomonadati</taxon>
        <taxon>Bacteroidota</taxon>
        <taxon>Flavobacteriia</taxon>
        <taxon>Flavobacteriales</taxon>
        <taxon>Flavobacteriaceae</taxon>
        <taxon>Flavobacterium</taxon>
    </lineage>
</organism>
<dbReference type="AlphaFoldDB" id="A0A1M5R2Z7"/>
<reference evidence="2" key="1">
    <citation type="submission" date="2016-11" db="EMBL/GenBank/DDBJ databases">
        <authorList>
            <person name="Varghese N."/>
            <person name="Submissions S."/>
        </authorList>
    </citation>
    <scope>NUCLEOTIDE SEQUENCE [LARGE SCALE GENOMIC DNA]</scope>
    <source>
        <strain evidence="2">DSM 17659</strain>
    </source>
</reference>
<keyword evidence="2" id="KW-1185">Reference proteome</keyword>
<accession>A0A1M5R2Z7</accession>
<proteinExistence type="predicted"/>